<feature type="region of interest" description="Disordered" evidence="1">
    <location>
        <begin position="146"/>
        <end position="181"/>
    </location>
</feature>
<evidence type="ECO:0000256" key="1">
    <source>
        <dbReference type="SAM" id="MobiDB-lite"/>
    </source>
</evidence>
<protein>
    <submittedName>
        <fullName evidence="3">Uncharacterized protein</fullName>
    </submittedName>
</protein>
<name>A0A1X1R7S5_MYCFA</name>
<feature type="transmembrane region" description="Helical" evidence="2">
    <location>
        <begin position="33"/>
        <end position="54"/>
    </location>
</feature>
<keyword evidence="2" id="KW-0812">Transmembrane</keyword>
<dbReference type="EMBL" id="LQOJ01000048">
    <property type="protein sequence ID" value="ORV00976.1"/>
    <property type="molecule type" value="Genomic_DNA"/>
</dbReference>
<proteinExistence type="predicted"/>
<feature type="transmembrane region" description="Helical" evidence="2">
    <location>
        <begin position="6"/>
        <end position="26"/>
    </location>
</feature>
<evidence type="ECO:0000256" key="2">
    <source>
        <dbReference type="SAM" id="Phobius"/>
    </source>
</evidence>
<keyword evidence="4" id="KW-1185">Reference proteome</keyword>
<keyword evidence="2" id="KW-0472">Membrane</keyword>
<feature type="compositionally biased region" description="Pro residues" evidence="1">
    <location>
        <begin position="154"/>
        <end position="164"/>
    </location>
</feature>
<reference evidence="3 4" key="1">
    <citation type="submission" date="2016-01" db="EMBL/GenBank/DDBJ databases">
        <title>The new phylogeny of the genus Mycobacterium.</title>
        <authorList>
            <person name="Tarcisio F."/>
            <person name="Conor M."/>
            <person name="Antonella G."/>
            <person name="Elisabetta G."/>
            <person name="Giulia F.S."/>
            <person name="Sara T."/>
            <person name="Anna F."/>
            <person name="Clotilde B."/>
            <person name="Roberto B."/>
            <person name="Veronica D.S."/>
            <person name="Fabio R."/>
            <person name="Monica P."/>
            <person name="Olivier J."/>
            <person name="Enrico T."/>
            <person name="Nicola S."/>
        </authorList>
    </citation>
    <scope>NUCLEOTIDE SEQUENCE [LARGE SCALE GENOMIC DNA]</scope>
    <source>
        <strain evidence="3 4">DSM 44179</strain>
    </source>
</reference>
<evidence type="ECO:0000313" key="4">
    <source>
        <dbReference type="Proteomes" id="UP000193484"/>
    </source>
</evidence>
<keyword evidence="2" id="KW-1133">Transmembrane helix</keyword>
<comment type="caution">
    <text evidence="3">The sequence shown here is derived from an EMBL/GenBank/DDBJ whole genome shotgun (WGS) entry which is preliminary data.</text>
</comment>
<accession>A0A1X1R7S5</accession>
<dbReference type="RefSeq" id="WP_085098133.1">
    <property type="nucleotide sequence ID" value="NZ_AP022603.1"/>
</dbReference>
<dbReference type="Proteomes" id="UP000193484">
    <property type="component" value="Unassembled WGS sequence"/>
</dbReference>
<evidence type="ECO:0000313" key="3">
    <source>
        <dbReference type="EMBL" id="ORV00976.1"/>
    </source>
</evidence>
<sequence>MKSGANEALFALVMLAVWGVVLTTLYKRNRERIDGIPVVGVVLAAIAGFFAGLFEKSEPQPQQQGHVYPPQPMYGYPPQPYTVPVQPMAQQPVYGYPPVPPQLDADGNIYQTVNLTEEQLAETIARARAAGYQVETQADGTLLVREQSHSVPVQPQPTTTPQPTPVADDLDDLFDKKLDEG</sequence>
<dbReference type="STRING" id="1793.AWC04_14990"/>
<gene>
    <name evidence="3" type="ORF">AWC04_14990</name>
</gene>
<organism evidence="3 4">
    <name type="scientific">Mycolicibacterium fallax</name>
    <name type="common">Mycobacterium fallax</name>
    <dbReference type="NCBI Taxonomy" id="1793"/>
    <lineage>
        <taxon>Bacteria</taxon>
        <taxon>Bacillati</taxon>
        <taxon>Actinomycetota</taxon>
        <taxon>Actinomycetes</taxon>
        <taxon>Mycobacteriales</taxon>
        <taxon>Mycobacteriaceae</taxon>
        <taxon>Mycolicibacterium</taxon>
    </lineage>
</organism>
<dbReference type="AlphaFoldDB" id="A0A1X1R7S5"/>